<comment type="similarity">
    <text evidence="1 9 10">Belongs to the peptidase A8 family.</text>
</comment>
<evidence type="ECO:0000313" key="11">
    <source>
        <dbReference type="EMBL" id="KAB2816616.1"/>
    </source>
</evidence>
<sequence>MKKSLLIVLAVLIADQALKLWVKTTMGYNHSEPITSWFHIHFIENPGMAFGLEWGGNTGKIILSIARLFAIGGIFIWLKRSIAKNAGSVQLTAIALIFAGAVGNMIDSAFYGLIFDTGLVYNAEMGEWVSYTGISQVGGGYTGFLQGNVVDMLYFPIYRGFLPDWVPFWGGEHFVFFRPIFNLADSAITVGVILLLFFQRKKKVQA</sequence>
<dbReference type="RefSeq" id="WP_151694044.1">
    <property type="nucleotide sequence ID" value="NZ_BMGX01000001.1"/>
</dbReference>
<keyword evidence="3 9" id="KW-0645">Protease</keyword>
<dbReference type="PRINTS" id="PR00781">
    <property type="entry name" value="LIPOSIGPTASE"/>
</dbReference>
<gene>
    <name evidence="9" type="primary">lspA</name>
    <name evidence="11" type="ORF">F8C82_13120</name>
</gene>
<evidence type="ECO:0000256" key="9">
    <source>
        <dbReference type="HAMAP-Rule" id="MF_00161"/>
    </source>
</evidence>
<dbReference type="PANTHER" id="PTHR33695">
    <property type="entry name" value="LIPOPROTEIN SIGNAL PEPTIDASE"/>
    <property type="match status" value="1"/>
</dbReference>
<dbReference type="Proteomes" id="UP000484164">
    <property type="component" value="Unassembled WGS sequence"/>
</dbReference>
<feature type="active site" evidence="9">
    <location>
        <position position="185"/>
    </location>
</feature>
<dbReference type="HAMAP" id="MF_00161">
    <property type="entry name" value="LspA"/>
    <property type="match status" value="1"/>
</dbReference>
<comment type="function">
    <text evidence="9">This protein specifically catalyzes the removal of signal peptides from prolipoproteins.</text>
</comment>
<feature type="transmembrane region" description="Helical" evidence="9">
    <location>
        <begin position="91"/>
        <end position="114"/>
    </location>
</feature>
<comment type="caution">
    <text evidence="9">Lacks conserved residue(s) required for the propagation of feature annotation.</text>
</comment>
<evidence type="ECO:0000256" key="7">
    <source>
        <dbReference type="ARBA" id="ARBA00022989"/>
    </source>
</evidence>
<keyword evidence="8 9" id="KW-0472">Membrane</keyword>
<dbReference type="GO" id="GO:0004190">
    <property type="term" value="F:aspartic-type endopeptidase activity"/>
    <property type="evidence" value="ECO:0007669"/>
    <property type="project" value="UniProtKB-UniRule"/>
</dbReference>
<protein>
    <recommendedName>
        <fullName evidence="9">Lipoprotein signal peptidase</fullName>
        <ecNumber evidence="9">3.4.23.36</ecNumber>
    </recommendedName>
    <alternativeName>
        <fullName evidence="9">Prolipoprotein signal peptidase</fullName>
    </alternativeName>
    <alternativeName>
        <fullName evidence="9">Signal peptidase II</fullName>
        <shortName evidence="9">SPase II</shortName>
    </alternativeName>
</protein>
<comment type="subcellular location">
    <subcellularLocation>
        <location evidence="9">Cell membrane</location>
        <topology evidence="9">Multi-pass membrane protein</topology>
    </subcellularLocation>
</comment>
<evidence type="ECO:0000256" key="10">
    <source>
        <dbReference type="RuleBase" id="RU004181"/>
    </source>
</evidence>
<dbReference type="PANTHER" id="PTHR33695:SF1">
    <property type="entry name" value="LIPOPROTEIN SIGNAL PEPTIDASE"/>
    <property type="match status" value="1"/>
</dbReference>
<evidence type="ECO:0000256" key="2">
    <source>
        <dbReference type="ARBA" id="ARBA00022475"/>
    </source>
</evidence>
<dbReference type="UniPathway" id="UPA00665"/>
<dbReference type="NCBIfam" id="NF011369">
    <property type="entry name" value="PRK14788.1"/>
    <property type="match status" value="1"/>
</dbReference>
<keyword evidence="7 9" id="KW-1133">Transmembrane helix</keyword>
<dbReference type="EMBL" id="WBVQ01000002">
    <property type="protein sequence ID" value="KAB2816616.1"/>
    <property type="molecule type" value="Genomic_DNA"/>
</dbReference>
<feature type="transmembrane region" description="Helical" evidence="9">
    <location>
        <begin position="61"/>
        <end position="79"/>
    </location>
</feature>
<evidence type="ECO:0000256" key="1">
    <source>
        <dbReference type="ARBA" id="ARBA00006139"/>
    </source>
</evidence>
<feature type="transmembrane region" description="Helical" evidence="9">
    <location>
        <begin position="175"/>
        <end position="198"/>
    </location>
</feature>
<dbReference type="OrthoDB" id="9810259at2"/>
<accession>A0A6L3ZG03</accession>
<dbReference type="AlphaFoldDB" id="A0A6L3ZG03"/>
<evidence type="ECO:0000256" key="5">
    <source>
        <dbReference type="ARBA" id="ARBA00022750"/>
    </source>
</evidence>
<evidence type="ECO:0000256" key="8">
    <source>
        <dbReference type="ARBA" id="ARBA00023136"/>
    </source>
</evidence>
<comment type="catalytic activity">
    <reaction evidence="9">
        <text>Release of signal peptides from bacterial membrane prolipoproteins. Hydrolyzes -Xaa-Yaa-Zaa-|-(S,diacylglyceryl)Cys-, in which Xaa is hydrophobic (preferably Leu), and Yaa (Ala or Ser) and Zaa (Gly or Ala) have small, neutral side chains.</text>
        <dbReference type="EC" id="3.4.23.36"/>
    </reaction>
</comment>
<dbReference type="EC" id="3.4.23.36" evidence="9"/>
<proteinExistence type="inferred from homology"/>
<keyword evidence="2 9" id="KW-1003">Cell membrane</keyword>
<dbReference type="InterPro" id="IPR001872">
    <property type="entry name" value="Peptidase_A8"/>
</dbReference>
<dbReference type="GO" id="GO:0006508">
    <property type="term" value="P:proteolysis"/>
    <property type="evidence" value="ECO:0007669"/>
    <property type="project" value="UniProtKB-KW"/>
</dbReference>
<evidence type="ECO:0000313" key="12">
    <source>
        <dbReference type="Proteomes" id="UP000484164"/>
    </source>
</evidence>
<keyword evidence="12" id="KW-1185">Reference proteome</keyword>
<keyword evidence="11" id="KW-0449">Lipoprotein</keyword>
<evidence type="ECO:0000256" key="6">
    <source>
        <dbReference type="ARBA" id="ARBA00022801"/>
    </source>
</evidence>
<organism evidence="11 12">
    <name type="scientific">Phaeocystidibacter marisrubri</name>
    <dbReference type="NCBI Taxonomy" id="1577780"/>
    <lineage>
        <taxon>Bacteria</taxon>
        <taxon>Pseudomonadati</taxon>
        <taxon>Bacteroidota</taxon>
        <taxon>Flavobacteriia</taxon>
        <taxon>Flavobacteriales</taxon>
        <taxon>Phaeocystidibacteraceae</taxon>
        <taxon>Phaeocystidibacter</taxon>
    </lineage>
</organism>
<dbReference type="GO" id="GO:0005886">
    <property type="term" value="C:plasma membrane"/>
    <property type="evidence" value="ECO:0007669"/>
    <property type="project" value="UniProtKB-SubCell"/>
</dbReference>
<keyword evidence="5 9" id="KW-0064">Aspartyl protease</keyword>
<keyword evidence="4 9" id="KW-0812">Transmembrane</keyword>
<feature type="active site" evidence="9">
    <location>
        <position position="151"/>
    </location>
</feature>
<comment type="pathway">
    <text evidence="9">Protein modification; lipoprotein biosynthesis (signal peptide cleavage).</text>
</comment>
<comment type="caution">
    <text evidence="11">The sequence shown here is derived from an EMBL/GenBank/DDBJ whole genome shotgun (WGS) entry which is preliminary data.</text>
</comment>
<reference evidence="11 12" key="1">
    <citation type="submission" date="2019-10" db="EMBL/GenBank/DDBJ databases">
        <title>Genome sequence of Phaeocystidibacter marisrubri JCM30614 (type strain).</title>
        <authorList>
            <person name="Bowman J.P."/>
        </authorList>
    </citation>
    <scope>NUCLEOTIDE SEQUENCE [LARGE SCALE GENOMIC DNA]</scope>
    <source>
        <strain evidence="11 12">JCM 30614</strain>
    </source>
</reference>
<evidence type="ECO:0000256" key="4">
    <source>
        <dbReference type="ARBA" id="ARBA00022692"/>
    </source>
</evidence>
<dbReference type="Pfam" id="PF01252">
    <property type="entry name" value="Peptidase_A8"/>
    <property type="match status" value="1"/>
</dbReference>
<keyword evidence="6 9" id="KW-0378">Hydrolase</keyword>
<name>A0A6L3ZG03_9FLAO</name>
<evidence type="ECO:0000256" key="3">
    <source>
        <dbReference type="ARBA" id="ARBA00022670"/>
    </source>
</evidence>